<comment type="subunit">
    <text evidence="7">Homodimer.</text>
</comment>
<gene>
    <name evidence="8" type="ORF">ICHIAU1_06700</name>
</gene>
<dbReference type="GO" id="GO:0019646">
    <property type="term" value="P:aerobic electron transport chain"/>
    <property type="evidence" value="ECO:0007669"/>
    <property type="project" value="InterPro"/>
</dbReference>
<keyword evidence="5 7" id="KW-0408">Iron</keyword>
<comment type="function">
    <text evidence="7">Specific class of high-redox-potential 4Fe-4S ferredoxins. Functions in anaerobic electron transport in most purple and in some other photosynthetic bacteria and in at least one genus (Paracoccus) of halophilic, denitrifying bacteria.</text>
</comment>
<dbReference type="InterPro" id="IPR006311">
    <property type="entry name" value="TAT_signal"/>
</dbReference>
<keyword evidence="6 7" id="KW-0411">Iron-sulfur</keyword>
<dbReference type="PROSITE" id="PS51373">
    <property type="entry name" value="HIPIP"/>
    <property type="match status" value="1"/>
</dbReference>
<dbReference type="GO" id="GO:0051539">
    <property type="term" value="F:4 iron, 4 sulfur cluster binding"/>
    <property type="evidence" value="ECO:0007669"/>
    <property type="project" value="UniProtKB-KW"/>
</dbReference>
<dbReference type="PROSITE" id="PS51318">
    <property type="entry name" value="TAT"/>
    <property type="match status" value="1"/>
</dbReference>
<dbReference type="GO" id="GO:0046872">
    <property type="term" value="F:metal ion binding"/>
    <property type="evidence" value="ECO:0007669"/>
    <property type="project" value="UniProtKB-KW"/>
</dbReference>
<evidence type="ECO:0000256" key="4">
    <source>
        <dbReference type="ARBA" id="ARBA00022982"/>
    </source>
</evidence>
<keyword evidence="2 7" id="KW-0004">4Fe-4S</keyword>
<proteinExistence type="inferred from homology"/>
<comment type="similarity">
    <text evidence="7">Belongs to the high-potential iron-sulfur protein (HiPIP) family.</text>
</comment>
<evidence type="ECO:0000256" key="7">
    <source>
        <dbReference type="RuleBase" id="RU000620"/>
    </source>
</evidence>
<dbReference type="Pfam" id="PF01355">
    <property type="entry name" value="HIPIP"/>
    <property type="match status" value="1"/>
</dbReference>
<organism evidence="8 9">
    <name type="scientific">Fluviibacter phosphoraccumulans</name>
    <dbReference type="NCBI Taxonomy" id="1751046"/>
    <lineage>
        <taxon>Bacteria</taxon>
        <taxon>Pseudomonadati</taxon>
        <taxon>Pseudomonadota</taxon>
        <taxon>Betaproteobacteria</taxon>
        <taxon>Rhodocyclales</taxon>
        <taxon>Fluviibacteraceae</taxon>
        <taxon>Fluviibacter</taxon>
    </lineage>
</organism>
<evidence type="ECO:0000256" key="5">
    <source>
        <dbReference type="ARBA" id="ARBA00023004"/>
    </source>
</evidence>
<reference evidence="9" key="1">
    <citation type="submission" date="2020-01" db="EMBL/GenBank/DDBJ databases">
        <title>Phosphoaccumulans saitamaens gen. nov., sp. nov., a polyphosphate accumulating bacterium isolated from surface river water.</title>
        <authorList>
            <person name="Watanabe K."/>
            <person name="Suda W."/>
        </authorList>
    </citation>
    <scope>NUCLEOTIDE SEQUENCE [LARGE SCALE GENOMIC DNA]</scope>
    <source>
        <strain evidence="9">ICHIAU1</strain>
    </source>
</reference>
<evidence type="ECO:0000313" key="9">
    <source>
        <dbReference type="Proteomes" id="UP000463961"/>
    </source>
</evidence>
<dbReference type="Proteomes" id="UP000463961">
    <property type="component" value="Chromosome"/>
</dbReference>
<keyword evidence="1 7" id="KW-0813">Transport</keyword>
<evidence type="ECO:0000313" key="8">
    <source>
        <dbReference type="EMBL" id="BBU68387.1"/>
    </source>
</evidence>
<dbReference type="AlphaFoldDB" id="A0A679I7L6"/>
<dbReference type="Gene3D" id="4.10.490.10">
    <property type="entry name" value="High potential iron-sulphur protein"/>
    <property type="match status" value="1"/>
</dbReference>
<dbReference type="InterPro" id="IPR036369">
    <property type="entry name" value="HIPIP_sf"/>
</dbReference>
<name>A0A679I7L6_9RHOO</name>
<keyword evidence="4 7" id="KW-0249">Electron transport</keyword>
<keyword evidence="3 7" id="KW-0479">Metal-binding</keyword>
<dbReference type="InterPro" id="IPR000170">
    <property type="entry name" value="High_potential_FeS_prot"/>
</dbReference>
<dbReference type="GO" id="GO:0009055">
    <property type="term" value="F:electron transfer activity"/>
    <property type="evidence" value="ECO:0007669"/>
    <property type="project" value="InterPro"/>
</dbReference>
<dbReference type="RefSeq" id="WP_162050819.1">
    <property type="nucleotide sequence ID" value="NZ_AP019011.1"/>
</dbReference>
<accession>A0A679I7L6</accession>
<dbReference type="OrthoDB" id="5298540at2"/>
<dbReference type="EMBL" id="AP022345">
    <property type="protein sequence ID" value="BBU68387.1"/>
    <property type="molecule type" value="Genomic_DNA"/>
</dbReference>
<dbReference type="SUPFAM" id="SSF57652">
    <property type="entry name" value="HIPIP (high potential iron protein)"/>
    <property type="match status" value="1"/>
</dbReference>
<evidence type="ECO:0000256" key="1">
    <source>
        <dbReference type="ARBA" id="ARBA00022448"/>
    </source>
</evidence>
<evidence type="ECO:0000256" key="2">
    <source>
        <dbReference type="ARBA" id="ARBA00022485"/>
    </source>
</evidence>
<keyword evidence="9" id="KW-1185">Reference proteome</keyword>
<protein>
    <recommendedName>
        <fullName evidence="7">High-potential iron-sulfur protein</fullName>
        <shortName evidence="7">HiPIP</shortName>
    </recommendedName>
</protein>
<evidence type="ECO:0000256" key="6">
    <source>
        <dbReference type="ARBA" id="ARBA00023014"/>
    </source>
</evidence>
<evidence type="ECO:0000256" key="3">
    <source>
        <dbReference type="ARBA" id="ARBA00022723"/>
    </source>
</evidence>
<sequence length="104" mass="10607">MSMSRRKFILGSVAAGSALAMMRTATAADAPMVSESDPQAKSLGYVANASKADKAKFTKFAAGQNCSNCSLYQGKAGSTSGPCPIFAGKQVAAAGWCSAYVKKA</sequence>